<evidence type="ECO:0000256" key="6">
    <source>
        <dbReference type="SAM" id="Phobius"/>
    </source>
</evidence>
<evidence type="ECO:0000256" key="5">
    <source>
        <dbReference type="ARBA" id="ARBA00023136"/>
    </source>
</evidence>
<dbReference type="Proteomes" id="UP000622860">
    <property type="component" value="Unassembled WGS sequence"/>
</dbReference>
<dbReference type="PANTHER" id="PTHR33545">
    <property type="entry name" value="UPF0750 MEMBRANE PROTEIN YITT-RELATED"/>
    <property type="match status" value="1"/>
</dbReference>
<feature type="transmembrane region" description="Helical" evidence="6">
    <location>
        <begin position="142"/>
        <end position="161"/>
    </location>
</feature>
<keyword evidence="4 6" id="KW-1133">Transmembrane helix</keyword>
<feature type="transmembrane region" description="Helical" evidence="6">
    <location>
        <begin position="44"/>
        <end position="64"/>
    </location>
</feature>
<dbReference type="Pfam" id="PF02588">
    <property type="entry name" value="YitT_membrane"/>
    <property type="match status" value="1"/>
</dbReference>
<evidence type="ECO:0000256" key="2">
    <source>
        <dbReference type="ARBA" id="ARBA00022475"/>
    </source>
</evidence>
<evidence type="ECO:0000313" key="8">
    <source>
        <dbReference type="Proteomes" id="UP000622860"/>
    </source>
</evidence>
<dbReference type="InterPro" id="IPR003740">
    <property type="entry name" value="YitT"/>
</dbReference>
<evidence type="ECO:0008006" key="9">
    <source>
        <dbReference type="Google" id="ProtNLM"/>
    </source>
</evidence>
<name>A0A917LYA3_9BACI</name>
<keyword evidence="3 6" id="KW-0812">Transmembrane</keyword>
<comment type="caution">
    <text evidence="7">The sequence shown here is derived from an EMBL/GenBank/DDBJ whole genome shotgun (WGS) entry which is preliminary data.</text>
</comment>
<dbReference type="GO" id="GO:0005886">
    <property type="term" value="C:plasma membrane"/>
    <property type="evidence" value="ECO:0007669"/>
    <property type="project" value="UniProtKB-SubCell"/>
</dbReference>
<dbReference type="AlphaFoldDB" id="A0A917LYA3"/>
<gene>
    <name evidence="7" type="ORF">GCM10011398_08000</name>
</gene>
<keyword evidence="2" id="KW-1003">Cell membrane</keyword>
<feature type="transmembrane region" description="Helical" evidence="6">
    <location>
        <begin position="100"/>
        <end position="122"/>
    </location>
</feature>
<protein>
    <recommendedName>
        <fullName evidence="9">YitT family protein</fullName>
    </recommendedName>
</protein>
<reference evidence="7" key="2">
    <citation type="submission" date="2020-09" db="EMBL/GenBank/DDBJ databases">
        <authorList>
            <person name="Sun Q."/>
            <person name="Zhou Y."/>
        </authorList>
    </citation>
    <scope>NUCLEOTIDE SEQUENCE</scope>
    <source>
        <strain evidence="7">CGMCC 1.12754</strain>
    </source>
</reference>
<evidence type="ECO:0000256" key="4">
    <source>
        <dbReference type="ARBA" id="ARBA00022989"/>
    </source>
</evidence>
<evidence type="ECO:0000313" key="7">
    <source>
        <dbReference type="EMBL" id="GGG66744.1"/>
    </source>
</evidence>
<proteinExistence type="predicted"/>
<dbReference type="EMBL" id="BMFR01000002">
    <property type="protein sequence ID" value="GGG66744.1"/>
    <property type="molecule type" value="Genomic_DNA"/>
</dbReference>
<dbReference type="RefSeq" id="WP_188454058.1">
    <property type="nucleotide sequence ID" value="NZ_BMFR01000002.1"/>
</dbReference>
<comment type="subcellular location">
    <subcellularLocation>
        <location evidence="1">Cell membrane</location>
        <topology evidence="1">Multi-pass membrane protein</topology>
    </subcellularLocation>
</comment>
<accession>A0A917LYA3</accession>
<evidence type="ECO:0000256" key="3">
    <source>
        <dbReference type="ARBA" id="ARBA00022692"/>
    </source>
</evidence>
<evidence type="ECO:0000256" key="1">
    <source>
        <dbReference type="ARBA" id="ARBA00004651"/>
    </source>
</evidence>
<feature type="transmembrane region" description="Helical" evidence="6">
    <location>
        <begin position="6"/>
        <end position="24"/>
    </location>
</feature>
<keyword evidence="5 6" id="KW-0472">Membrane</keyword>
<organism evidence="7 8">
    <name type="scientific">Virgibacillus oceani</name>
    <dbReference type="NCBI Taxonomy" id="1479511"/>
    <lineage>
        <taxon>Bacteria</taxon>
        <taxon>Bacillati</taxon>
        <taxon>Bacillota</taxon>
        <taxon>Bacilli</taxon>
        <taxon>Bacillales</taxon>
        <taxon>Bacillaceae</taxon>
        <taxon>Virgibacillus</taxon>
    </lineage>
</organism>
<keyword evidence="8" id="KW-1185">Reference proteome</keyword>
<feature type="transmembrane region" description="Helical" evidence="6">
    <location>
        <begin position="168"/>
        <end position="187"/>
    </location>
</feature>
<reference evidence="7" key="1">
    <citation type="journal article" date="2014" name="Int. J. Syst. Evol. Microbiol.">
        <title>Complete genome sequence of Corynebacterium casei LMG S-19264T (=DSM 44701T), isolated from a smear-ripened cheese.</title>
        <authorList>
            <consortium name="US DOE Joint Genome Institute (JGI-PGF)"/>
            <person name="Walter F."/>
            <person name="Albersmeier A."/>
            <person name="Kalinowski J."/>
            <person name="Ruckert C."/>
        </authorList>
    </citation>
    <scope>NUCLEOTIDE SEQUENCE</scope>
    <source>
        <strain evidence="7">CGMCC 1.12754</strain>
    </source>
</reference>
<sequence>MIQKILSVFIGSTFVAVGINLFLIPNHLLDGGIIGLGLIAKYTLGLKPGLTIIILSLPLYLIAWFLYRTYFYNGLHGLLFSSLLIDYFHPLSHIQTAPILISSVAGGFLIGTGIGIMMVANISTGGTDLLALMLSKVTSLNVGIYILLIDSMVISFGWLVIQEATVTYSAILVLMVGLTTYCITSYFKTDGKSS</sequence>
<dbReference type="PANTHER" id="PTHR33545:SF5">
    <property type="entry name" value="UPF0750 MEMBRANE PROTEIN YITT"/>
    <property type="match status" value="1"/>
</dbReference>
<dbReference type="InterPro" id="IPR051461">
    <property type="entry name" value="UPF0750_membrane"/>
</dbReference>